<evidence type="ECO:0008006" key="3">
    <source>
        <dbReference type="Google" id="ProtNLM"/>
    </source>
</evidence>
<evidence type="ECO:0000313" key="2">
    <source>
        <dbReference type="Proteomes" id="UP001409585"/>
    </source>
</evidence>
<evidence type="ECO:0000313" key="1">
    <source>
        <dbReference type="EMBL" id="GAA4931940.1"/>
    </source>
</evidence>
<reference evidence="2" key="1">
    <citation type="journal article" date="2019" name="Int. J. Syst. Evol. Microbiol.">
        <title>The Global Catalogue of Microorganisms (GCM) 10K type strain sequencing project: providing services to taxonomists for standard genome sequencing and annotation.</title>
        <authorList>
            <consortium name="The Broad Institute Genomics Platform"/>
            <consortium name="The Broad Institute Genome Sequencing Center for Infectious Disease"/>
            <person name="Wu L."/>
            <person name="Ma J."/>
        </authorList>
    </citation>
    <scope>NUCLEOTIDE SEQUENCE [LARGE SCALE GENOMIC DNA]</scope>
    <source>
        <strain evidence="2">JCM 19134</strain>
    </source>
</reference>
<organism evidence="1 2">
    <name type="scientific">Halioxenophilus aromaticivorans</name>
    <dbReference type="NCBI Taxonomy" id="1306992"/>
    <lineage>
        <taxon>Bacteria</taxon>
        <taxon>Pseudomonadati</taxon>
        <taxon>Pseudomonadota</taxon>
        <taxon>Gammaproteobacteria</taxon>
        <taxon>Alteromonadales</taxon>
        <taxon>Alteromonadaceae</taxon>
        <taxon>Halioxenophilus</taxon>
    </lineage>
</organism>
<dbReference type="EMBL" id="BAABLX010000004">
    <property type="protein sequence ID" value="GAA4931940.1"/>
    <property type="molecule type" value="Genomic_DNA"/>
</dbReference>
<proteinExistence type="predicted"/>
<dbReference type="AlphaFoldDB" id="A0AAV3TY70"/>
<keyword evidence="2" id="KW-1185">Reference proteome</keyword>
<name>A0AAV3TY70_9ALTE</name>
<accession>A0AAV3TY70</accession>
<sequence length="165" mass="18780">MTELMVEPELQDALDRAKDTVNKIIETSSNPAESIKEIQHMGSEMAGLYKDVNWMRVNANLFNPSLYQSQLEELIELQKSTIESLVKQQESLIHDTTESGRALLEGKNDITKPQAVMARVINQSLDNYDKFSTCMREQASTLGKMQTSYFDWCRKTLTDLSKPLS</sequence>
<comment type="caution">
    <text evidence="1">The sequence shown here is derived from an EMBL/GenBank/DDBJ whole genome shotgun (WGS) entry which is preliminary data.</text>
</comment>
<gene>
    <name evidence="1" type="ORF">GCM10025791_05350</name>
</gene>
<dbReference type="Proteomes" id="UP001409585">
    <property type="component" value="Unassembled WGS sequence"/>
</dbReference>
<dbReference type="RefSeq" id="WP_345416641.1">
    <property type="nucleotide sequence ID" value="NZ_AP031496.1"/>
</dbReference>
<protein>
    <recommendedName>
        <fullName evidence="3">Phasin domain-containing protein</fullName>
    </recommendedName>
</protein>